<dbReference type="GO" id="GO:0022857">
    <property type="term" value="F:transmembrane transporter activity"/>
    <property type="evidence" value="ECO:0007669"/>
    <property type="project" value="InterPro"/>
</dbReference>
<evidence type="ECO:0000256" key="7">
    <source>
        <dbReference type="ARBA" id="ARBA00022741"/>
    </source>
</evidence>
<comment type="similarity">
    <text evidence="3">Belongs to the ABC transporter superfamily.</text>
</comment>
<dbReference type="SUPFAM" id="SSF161098">
    <property type="entry name" value="MetI-like"/>
    <property type="match status" value="1"/>
</dbReference>
<dbReference type="InterPro" id="IPR003593">
    <property type="entry name" value="AAA+_ATPase"/>
</dbReference>
<dbReference type="GO" id="GO:0043190">
    <property type="term" value="C:ATP-binding cassette (ABC) transporter complex"/>
    <property type="evidence" value="ECO:0007669"/>
    <property type="project" value="InterPro"/>
</dbReference>
<dbReference type="STRING" id="699246.HMPREF0868_1418"/>
<evidence type="ECO:0000256" key="9">
    <source>
        <dbReference type="ARBA" id="ARBA00022989"/>
    </source>
</evidence>
<protein>
    <submittedName>
        <fullName evidence="14">ABC transporter, ATP-binding protein</fullName>
    </submittedName>
</protein>
<keyword evidence="8 14" id="KW-0067">ATP-binding</keyword>
<keyword evidence="5" id="KW-1003">Cell membrane</keyword>
<dbReference type="NCBIfam" id="TIGR01726">
    <property type="entry name" value="HEQRo_perm_3TM"/>
    <property type="match status" value="1"/>
</dbReference>
<dbReference type="PROSITE" id="PS50928">
    <property type="entry name" value="ABC_TM1"/>
    <property type="match status" value="1"/>
</dbReference>
<dbReference type="PANTHER" id="PTHR43166">
    <property type="entry name" value="AMINO ACID IMPORT ATP-BINDING PROTEIN"/>
    <property type="match status" value="1"/>
</dbReference>
<reference evidence="15" key="1">
    <citation type="submission" date="2009-12" db="EMBL/GenBank/DDBJ databases">
        <title>Sequence of Clostridiales genomosp. BVAB3 str. UPII9-5.</title>
        <authorList>
            <person name="Madupu R."/>
            <person name="Durkin A.S."/>
            <person name="Torralba M."/>
            <person name="Methe B."/>
            <person name="Sutton G.G."/>
            <person name="Strausberg R.L."/>
            <person name="Nelson K.E."/>
        </authorList>
    </citation>
    <scope>NUCLEOTIDE SEQUENCE [LARGE SCALE GENOMIC DNA]</scope>
    <source>
        <strain evidence="15">UPII9-5</strain>
    </source>
</reference>
<dbReference type="InterPro" id="IPR035906">
    <property type="entry name" value="MetI-like_sf"/>
</dbReference>
<evidence type="ECO:0000313" key="15">
    <source>
        <dbReference type="Proteomes" id="UP000008234"/>
    </source>
</evidence>
<keyword evidence="9 11" id="KW-1133">Transmembrane helix</keyword>
<dbReference type="InterPro" id="IPR017871">
    <property type="entry name" value="ABC_transporter-like_CS"/>
</dbReference>
<feature type="transmembrane region" description="Helical" evidence="11">
    <location>
        <begin position="207"/>
        <end position="230"/>
    </location>
</feature>
<dbReference type="PANTHER" id="PTHR43166:SF9">
    <property type="entry name" value="GLUTAMATE_ASPARTATE IMPORT ATP-BINDING PROTEIN GLTL"/>
    <property type="match status" value="1"/>
</dbReference>
<keyword evidence="15" id="KW-1185">Reference proteome</keyword>
<dbReference type="SUPFAM" id="SSF52540">
    <property type="entry name" value="P-loop containing nucleoside triphosphate hydrolases"/>
    <property type="match status" value="1"/>
</dbReference>
<keyword evidence="10 11" id="KW-0472">Membrane</keyword>
<comment type="subcellular location">
    <subcellularLocation>
        <location evidence="2 11">Cell membrane</location>
        <topology evidence="2 11">Multi-pass membrane protein</topology>
    </subcellularLocation>
    <subcellularLocation>
        <location evidence="1">Cell membrane</location>
        <topology evidence="1">Peripheral membrane protein</topology>
    </subcellularLocation>
</comment>
<keyword evidence="7" id="KW-0547">Nucleotide-binding</keyword>
<organism evidence="14 15">
    <name type="scientific">Mageeibacillus indolicus (strain UPII9-5)</name>
    <name type="common">Clostridiales genomosp. BVAB3 (strain UPII9-5)</name>
    <dbReference type="NCBI Taxonomy" id="699246"/>
    <lineage>
        <taxon>Bacteria</taxon>
        <taxon>Bacillati</taxon>
        <taxon>Bacillota</taxon>
        <taxon>Clostridia</taxon>
        <taxon>Eubacteriales</taxon>
        <taxon>Oscillospiraceae</taxon>
        <taxon>Mageeibacillus</taxon>
    </lineage>
</organism>
<dbReference type="InterPro" id="IPR010065">
    <property type="entry name" value="AA_ABC_transptr_permease_3TM"/>
</dbReference>
<dbReference type="HOGENOM" id="CLU_023087_2_1_9"/>
<dbReference type="PROSITE" id="PS00211">
    <property type="entry name" value="ABC_TRANSPORTER_1"/>
    <property type="match status" value="1"/>
</dbReference>
<evidence type="ECO:0000256" key="8">
    <source>
        <dbReference type="ARBA" id="ARBA00022840"/>
    </source>
</evidence>
<evidence type="ECO:0000256" key="11">
    <source>
        <dbReference type="RuleBase" id="RU363032"/>
    </source>
</evidence>
<proteinExistence type="inferred from homology"/>
<evidence type="ECO:0000313" key="14">
    <source>
        <dbReference type="EMBL" id="ADC91128.1"/>
    </source>
</evidence>
<dbReference type="eggNOG" id="COG0765">
    <property type="taxonomic scope" value="Bacteria"/>
</dbReference>
<gene>
    <name evidence="14" type="ordered locus">HMPREF0868_1418</name>
</gene>
<evidence type="ECO:0000259" key="12">
    <source>
        <dbReference type="PROSITE" id="PS50893"/>
    </source>
</evidence>
<dbReference type="InterPro" id="IPR003439">
    <property type="entry name" value="ABC_transporter-like_ATP-bd"/>
</dbReference>
<dbReference type="KEGG" id="clo:HMPREF0868_1418"/>
<evidence type="ECO:0000256" key="4">
    <source>
        <dbReference type="ARBA" id="ARBA00022448"/>
    </source>
</evidence>
<evidence type="ECO:0000256" key="10">
    <source>
        <dbReference type="ARBA" id="ARBA00023136"/>
    </source>
</evidence>
<evidence type="ECO:0000256" key="6">
    <source>
        <dbReference type="ARBA" id="ARBA00022692"/>
    </source>
</evidence>
<dbReference type="Pfam" id="PF00528">
    <property type="entry name" value="BPD_transp_1"/>
    <property type="match status" value="1"/>
</dbReference>
<dbReference type="InterPro" id="IPR050086">
    <property type="entry name" value="MetN_ABC_transporter-like"/>
</dbReference>
<dbReference type="Proteomes" id="UP000008234">
    <property type="component" value="Chromosome"/>
</dbReference>
<dbReference type="GO" id="GO:0005524">
    <property type="term" value="F:ATP binding"/>
    <property type="evidence" value="ECO:0007669"/>
    <property type="project" value="UniProtKB-KW"/>
</dbReference>
<dbReference type="InterPro" id="IPR027417">
    <property type="entry name" value="P-loop_NTPase"/>
</dbReference>
<dbReference type="AlphaFoldDB" id="D3QYZ0"/>
<name>D3QYZ0_MAGIU</name>
<evidence type="ECO:0000256" key="1">
    <source>
        <dbReference type="ARBA" id="ARBA00004202"/>
    </source>
</evidence>
<comment type="similarity">
    <text evidence="11">Belongs to the binding-protein-dependent transport system permease family.</text>
</comment>
<dbReference type="Gene3D" id="3.40.50.300">
    <property type="entry name" value="P-loop containing nucleotide triphosphate hydrolases"/>
    <property type="match status" value="1"/>
</dbReference>
<dbReference type="eggNOG" id="COG1126">
    <property type="taxonomic scope" value="Bacteria"/>
</dbReference>
<accession>D3QYZ0</accession>
<sequence>MNIPASTDFGGWIIWIIRSSYRSILNGILLTLVVSLVATFIGCLIGLAVGLLQTWPESSREAWLKRGFKRLLKFILKAYVEIFRGTPMMVQAAFIYYGAALLFNWHMNLIFAAIFIVSINTGAYMAETVRGGVMSIDPGQTEGAKALGLNHYRTMRSIILPQAIRNIMPQIGNNLIINIKDTCVLSIIGVMELFYTMKSISGATYAFFPTFTVAMVIYFAITFTCSRLLLCLEHRLAGEENYTLALSDALVPGEGMPHFKANAKITNRDYEAKQHADTAVEVGDKADTAVIGDTDTEGTRTCTERAKALHGTLEPAVKPALATTAETLGKSTAEIAPVIEVSHLAKSFGKHQVLQDVSFKVCQGDVTCIIGASGSGKSTLLRCINLLENPDKGELHYCGKVVEYGGMEATAYRGKVGMVFQNFNLFNNLNVLENCVLAPCQVLREDKDTVTARAKRLLEQVGMGAYINAKPHQLSGGQKQRVAIARALTMQPEVLLFDEPTSALDPQMVGEVLRVMRQVAAGGMTMLVVTHEMKFAAEVATKVVYMADGVIVEEGTPEQIFHAPSDPRTAKFLANTQNLW</sequence>
<dbReference type="GO" id="GO:0016887">
    <property type="term" value="F:ATP hydrolysis activity"/>
    <property type="evidence" value="ECO:0007669"/>
    <property type="project" value="InterPro"/>
</dbReference>
<dbReference type="PROSITE" id="PS50893">
    <property type="entry name" value="ABC_TRANSPORTER_2"/>
    <property type="match status" value="1"/>
</dbReference>
<evidence type="ECO:0000259" key="13">
    <source>
        <dbReference type="PROSITE" id="PS50928"/>
    </source>
</evidence>
<dbReference type="Pfam" id="PF00005">
    <property type="entry name" value="ABC_tran"/>
    <property type="match status" value="1"/>
</dbReference>
<dbReference type="Gene3D" id="1.10.3720.10">
    <property type="entry name" value="MetI-like"/>
    <property type="match status" value="1"/>
</dbReference>
<feature type="domain" description="ABC transmembrane type-1" evidence="13">
    <location>
        <begin position="28"/>
        <end position="229"/>
    </location>
</feature>
<feature type="transmembrane region" description="Helical" evidence="11">
    <location>
        <begin position="28"/>
        <end position="53"/>
    </location>
</feature>
<dbReference type="SMART" id="SM00382">
    <property type="entry name" value="AAA"/>
    <property type="match status" value="1"/>
</dbReference>
<evidence type="ECO:0000256" key="5">
    <source>
        <dbReference type="ARBA" id="ARBA00022475"/>
    </source>
</evidence>
<feature type="domain" description="ABC transporter" evidence="12">
    <location>
        <begin position="339"/>
        <end position="573"/>
    </location>
</feature>
<dbReference type="InterPro" id="IPR000515">
    <property type="entry name" value="MetI-like"/>
</dbReference>
<dbReference type="EMBL" id="CP001850">
    <property type="protein sequence ID" value="ADC91128.1"/>
    <property type="molecule type" value="Genomic_DNA"/>
</dbReference>
<evidence type="ECO:0000256" key="3">
    <source>
        <dbReference type="ARBA" id="ARBA00005417"/>
    </source>
</evidence>
<keyword evidence="6 11" id="KW-0812">Transmembrane</keyword>
<keyword evidence="4 11" id="KW-0813">Transport</keyword>
<evidence type="ECO:0000256" key="2">
    <source>
        <dbReference type="ARBA" id="ARBA00004651"/>
    </source>
</evidence>
<dbReference type="CDD" id="cd06261">
    <property type="entry name" value="TM_PBP2"/>
    <property type="match status" value="1"/>
</dbReference>